<organism evidence="1 2">
    <name type="scientific">Paenibacillus cremeus</name>
    <dbReference type="NCBI Taxonomy" id="2163881"/>
    <lineage>
        <taxon>Bacteria</taxon>
        <taxon>Bacillati</taxon>
        <taxon>Bacillota</taxon>
        <taxon>Bacilli</taxon>
        <taxon>Bacillales</taxon>
        <taxon>Paenibacillaceae</taxon>
        <taxon>Paenibacillus</taxon>
    </lineage>
</organism>
<gene>
    <name evidence="1" type="ORF">FPZ49_28165</name>
</gene>
<evidence type="ECO:0000313" key="1">
    <source>
        <dbReference type="EMBL" id="TVY06594.1"/>
    </source>
</evidence>
<dbReference type="AlphaFoldDB" id="A0A559K379"/>
<evidence type="ECO:0000313" key="2">
    <source>
        <dbReference type="Proteomes" id="UP000317036"/>
    </source>
</evidence>
<dbReference type="Proteomes" id="UP000317036">
    <property type="component" value="Unassembled WGS sequence"/>
</dbReference>
<proteinExistence type="predicted"/>
<keyword evidence="2" id="KW-1185">Reference proteome</keyword>
<protein>
    <submittedName>
        <fullName evidence="1">Uncharacterized protein</fullName>
    </submittedName>
</protein>
<name>A0A559K379_9BACL</name>
<reference evidence="1 2" key="1">
    <citation type="submission" date="2019-07" db="EMBL/GenBank/DDBJ databases">
        <authorList>
            <person name="Kim J."/>
        </authorList>
    </citation>
    <scope>NUCLEOTIDE SEQUENCE [LARGE SCALE GENOMIC DNA]</scope>
    <source>
        <strain evidence="1 2">JC52</strain>
    </source>
</reference>
<sequence length="72" mass="7960">MDHIIHLDRSYRERNGKGYPAAEQMCCAQIVFTAPGCTSVKLGLDNSQPALLKKPIVLSENPSFRVLSRSSL</sequence>
<dbReference type="EMBL" id="VNJI01000051">
    <property type="protein sequence ID" value="TVY06594.1"/>
    <property type="molecule type" value="Genomic_DNA"/>
</dbReference>
<accession>A0A559K379</accession>
<comment type="caution">
    <text evidence="1">The sequence shown here is derived from an EMBL/GenBank/DDBJ whole genome shotgun (WGS) entry which is preliminary data.</text>
</comment>